<feature type="transmembrane region" description="Helical" evidence="10">
    <location>
        <begin position="83"/>
        <end position="102"/>
    </location>
</feature>
<evidence type="ECO:0000256" key="8">
    <source>
        <dbReference type="ARBA" id="ARBA00023209"/>
    </source>
</evidence>
<dbReference type="Proteomes" id="UP000251923">
    <property type="component" value="Unassembled WGS sequence"/>
</dbReference>
<proteinExistence type="inferred from homology"/>
<evidence type="ECO:0000256" key="4">
    <source>
        <dbReference type="ARBA" id="ARBA00022692"/>
    </source>
</evidence>
<feature type="transmembrane region" description="Helical" evidence="10">
    <location>
        <begin position="6"/>
        <end position="28"/>
    </location>
</feature>
<comment type="function">
    <text evidence="10">Catalyzes the transfer of an acyl group from acyl-phosphate (acyl-PO(4)) to glycerol-3-phosphate (G3P) to form lysophosphatidic acid (LPA). This enzyme utilizes acyl-phosphate as fatty acyl donor, but not acyl-CoA or acyl-ACP.</text>
</comment>
<dbReference type="GeneID" id="86970729"/>
<protein>
    <recommendedName>
        <fullName evidence="10">Glycerol-3-phosphate acyltransferase</fullName>
    </recommendedName>
    <alternativeName>
        <fullName evidence="10">Acyl-PO4 G3P acyltransferase</fullName>
    </alternativeName>
    <alternativeName>
        <fullName evidence="10">Acyl-phosphate--glycerol-3-phosphate acyltransferase</fullName>
    </alternativeName>
    <alternativeName>
        <fullName evidence="10">G3P acyltransferase</fullName>
        <shortName evidence="10">GPAT</shortName>
        <ecNumber evidence="10">2.3.1.275</ecNumber>
    </alternativeName>
    <alternativeName>
        <fullName evidence="10">Lysophosphatidic acid synthase</fullName>
        <shortName evidence="10">LPA synthase</shortName>
    </alternativeName>
</protein>
<dbReference type="GO" id="GO:0008654">
    <property type="term" value="P:phospholipid biosynthetic process"/>
    <property type="evidence" value="ECO:0007669"/>
    <property type="project" value="UniProtKB-UniRule"/>
</dbReference>
<comment type="pathway">
    <text evidence="10">Lipid metabolism; phospholipid metabolism.</text>
</comment>
<keyword evidence="9 10" id="KW-1208">Phospholipid metabolism</keyword>
<keyword evidence="1 10" id="KW-1003">Cell membrane</keyword>
<comment type="subunit">
    <text evidence="10">Probably interacts with PlsX.</text>
</comment>
<feature type="transmembrane region" description="Helical" evidence="10">
    <location>
        <begin position="114"/>
        <end position="136"/>
    </location>
</feature>
<dbReference type="NCBIfam" id="TIGR00023">
    <property type="entry name" value="glycerol-3-phosphate 1-O-acyltransferase PlsY"/>
    <property type="match status" value="1"/>
</dbReference>
<comment type="catalytic activity">
    <reaction evidence="10">
        <text>an acyl phosphate + sn-glycerol 3-phosphate = a 1-acyl-sn-glycero-3-phosphate + phosphate</text>
        <dbReference type="Rhea" id="RHEA:34075"/>
        <dbReference type="ChEBI" id="CHEBI:43474"/>
        <dbReference type="ChEBI" id="CHEBI:57597"/>
        <dbReference type="ChEBI" id="CHEBI:57970"/>
        <dbReference type="ChEBI" id="CHEBI:59918"/>
        <dbReference type="EC" id="2.3.1.275"/>
    </reaction>
</comment>
<dbReference type="InterPro" id="IPR003811">
    <property type="entry name" value="G3P_acylTferase_PlsY"/>
</dbReference>
<keyword evidence="5 10" id="KW-1133">Transmembrane helix</keyword>
<evidence type="ECO:0000256" key="5">
    <source>
        <dbReference type="ARBA" id="ARBA00022989"/>
    </source>
</evidence>
<dbReference type="PANTHER" id="PTHR30309">
    <property type="entry name" value="INNER MEMBRANE PROTEIN YGIH"/>
    <property type="match status" value="1"/>
</dbReference>
<accession>A0A178HG59</accession>
<evidence type="ECO:0000256" key="10">
    <source>
        <dbReference type="HAMAP-Rule" id="MF_01043"/>
    </source>
</evidence>
<keyword evidence="11" id="KW-0012">Acyltransferase</keyword>
<comment type="similarity">
    <text evidence="10">Belongs to the PlsY family.</text>
</comment>
<keyword evidence="8 10" id="KW-0594">Phospholipid biosynthesis</keyword>
<evidence type="ECO:0000256" key="1">
    <source>
        <dbReference type="ARBA" id="ARBA00022475"/>
    </source>
</evidence>
<dbReference type="RefSeq" id="WP_064292428.1">
    <property type="nucleotide sequence ID" value="NZ_JASODG010000001.1"/>
</dbReference>
<keyword evidence="2 10" id="KW-0444">Lipid biosynthesis</keyword>
<comment type="subcellular location">
    <subcellularLocation>
        <location evidence="10">Cell membrane</location>
        <topology evidence="10">Multi-pass membrane protein</topology>
    </subcellularLocation>
</comment>
<dbReference type="Pfam" id="PF02660">
    <property type="entry name" value="G3P_acyltransf"/>
    <property type="match status" value="1"/>
</dbReference>
<dbReference type="SMART" id="SM01207">
    <property type="entry name" value="G3P_acyltransf"/>
    <property type="match status" value="1"/>
</dbReference>
<dbReference type="UniPathway" id="UPA00085"/>
<keyword evidence="6 10" id="KW-0443">Lipid metabolism</keyword>
<keyword evidence="3 10" id="KW-0808">Transferase</keyword>
<dbReference type="GO" id="GO:0005886">
    <property type="term" value="C:plasma membrane"/>
    <property type="evidence" value="ECO:0007669"/>
    <property type="project" value="UniProtKB-SubCell"/>
</dbReference>
<evidence type="ECO:0000313" key="12">
    <source>
        <dbReference type="Proteomes" id="UP000251923"/>
    </source>
</evidence>
<dbReference type="PANTHER" id="PTHR30309:SF0">
    <property type="entry name" value="GLYCEROL-3-PHOSPHATE ACYLTRANSFERASE-RELATED"/>
    <property type="match status" value="1"/>
</dbReference>
<evidence type="ECO:0000256" key="7">
    <source>
        <dbReference type="ARBA" id="ARBA00023136"/>
    </source>
</evidence>
<evidence type="ECO:0000256" key="9">
    <source>
        <dbReference type="ARBA" id="ARBA00023264"/>
    </source>
</evidence>
<evidence type="ECO:0000256" key="3">
    <source>
        <dbReference type="ARBA" id="ARBA00022679"/>
    </source>
</evidence>
<dbReference type="AlphaFoldDB" id="A0A178HG59"/>
<evidence type="ECO:0000256" key="6">
    <source>
        <dbReference type="ARBA" id="ARBA00023098"/>
    </source>
</evidence>
<evidence type="ECO:0000313" key="11">
    <source>
        <dbReference type="EMBL" id="RAV81026.1"/>
    </source>
</evidence>
<keyword evidence="4 10" id="KW-0812">Transmembrane</keyword>
<name>A0A178HG59_9LACT</name>
<keyword evidence="7 10" id="KW-0472">Membrane</keyword>
<sequence length="203" mass="22028">MIINLIFLFISYLLGSIPFGVVIGKYLYHKDIRGVGSGNIGTTNAFRAFGPKGGLLVFLCDMVKGMLPVLIANYSSHFTDIDSVLFGLAAILGHTFSLFLHFKGGKAVATSFGVGLALAPLASLGGIAVFFIVLYLFRMVSLASIIAMVAASIISFHYAIPIRVLILFITLLIIFRHKDNIRRILAGKEAKVPFGLGYKKNKQ</sequence>
<feature type="transmembrane region" description="Helical" evidence="10">
    <location>
        <begin position="142"/>
        <end position="175"/>
    </location>
</feature>
<dbReference type="EMBL" id="QMHM01000002">
    <property type="protein sequence ID" value="RAV81026.1"/>
    <property type="molecule type" value="Genomic_DNA"/>
</dbReference>
<dbReference type="HAMAP" id="MF_01043">
    <property type="entry name" value="PlsY"/>
    <property type="match status" value="1"/>
</dbReference>
<dbReference type="GO" id="GO:0043772">
    <property type="term" value="F:acyl-phosphate glycerol-3-phosphate acyltransferase activity"/>
    <property type="evidence" value="ECO:0007669"/>
    <property type="project" value="UniProtKB-UniRule"/>
</dbReference>
<dbReference type="EC" id="2.3.1.275" evidence="10"/>
<gene>
    <name evidence="10 11" type="primary">plsY</name>
    <name evidence="11" type="ORF">DBT54_01080</name>
</gene>
<evidence type="ECO:0000256" key="2">
    <source>
        <dbReference type="ARBA" id="ARBA00022516"/>
    </source>
</evidence>
<reference evidence="11 12" key="1">
    <citation type="submission" date="2018-04" db="EMBL/GenBank/DDBJ databases">
        <title>Aerococcus urinae genomes.</title>
        <authorList>
            <person name="Hilt E."/>
            <person name="Gilbert N.M."/>
            <person name="Thomas-White K."/>
            <person name="Putonti C."/>
            <person name="Lewis A.L."/>
            <person name="Visck K.L."/>
            <person name="Wolfe A.J."/>
        </authorList>
    </citation>
    <scope>NUCLEOTIDE SEQUENCE [LARGE SCALE GENOMIC DNA]</scope>
    <source>
        <strain evidence="11 12">UMB7480</strain>
    </source>
</reference>
<comment type="caution">
    <text evidence="11">The sequence shown here is derived from an EMBL/GenBank/DDBJ whole genome shotgun (WGS) entry which is preliminary data.</text>
</comment>
<organism evidence="11 12">
    <name type="scientific">Aerococcus urinae</name>
    <dbReference type="NCBI Taxonomy" id="1376"/>
    <lineage>
        <taxon>Bacteria</taxon>
        <taxon>Bacillati</taxon>
        <taxon>Bacillota</taxon>
        <taxon>Bacilli</taxon>
        <taxon>Lactobacillales</taxon>
        <taxon>Aerococcaceae</taxon>
        <taxon>Aerococcus</taxon>
    </lineage>
</organism>